<dbReference type="InterPro" id="IPR040256">
    <property type="entry name" value="At4g02000-like"/>
</dbReference>
<keyword evidence="3" id="KW-1185">Reference proteome</keyword>
<name>A0A9P0YSY6_CUSEU</name>
<reference evidence="2" key="1">
    <citation type="submission" date="2022-07" db="EMBL/GenBank/DDBJ databases">
        <authorList>
            <person name="Macas J."/>
            <person name="Novak P."/>
            <person name="Neumann P."/>
        </authorList>
    </citation>
    <scope>NUCLEOTIDE SEQUENCE</scope>
</reference>
<dbReference type="AlphaFoldDB" id="A0A9P0YSY6"/>
<sequence length="320" mass="34801">MKVTRWTPKFNPDIESPLAPVWVVLEGLPIHLHNLKALYYIGILLDRPLSIDAHIANFSRPSLARLCIELNVSNPLPQKIWIENGNQGFFQHVKYENLPRYCSKCFRFDHETKSCSMKSSNTMHITDVIPSSDTNALEPNFTDSVPTEEKTQELNSFGPTSLDLQLPSIITAGTKIVATGVTTNDKNTDTALPDPVLSDSVESVLSDHAKTNIVTTGSNTAYMNIDIALPNTDISAHDSVKAVGAPTVCLLVVINDLSSDEPNKDERNMTSGSNSTTVSTQAVSENVVTDELVGDEVACDDQAYDEGVPEAAIDASEAKN</sequence>
<feature type="region of interest" description="Disordered" evidence="1">
    <location>
        <begin position="259"/>
        <end position="286"/>
    </location>
</feature>
<accession>A0A9P0YSY6</accession>
<evidence type="ECO:0008006" key="4">
    <source>
        <dbReference type="Google" id="ProtNLM"/>
    </source>
</evidence>
<dbReference type="PANTHER" id="PTHR31286">
    <property type="entry name" value="GLYCINE-RICH CELL WALL STRUCTURAL PROTEIN 1.8-LIKE"/>
    <property type="match status" value="1"/>
</dbReference>
<gene>
    <name evidence="2" type="ORF">CEURO_LOCUS5595</name>
</gene>
<organism evidence="2 3">
    <name type="scientific">Cuscuta europaea</name>
    <name type="common">European dodder</name>
    <dbReference type="NCBI Taxonomy" id="41803"/>
    <lineage>
        <taxon>Eukaryota</taxon>
        <taxon>Viridiplantae</taxon>
        <taxon>Streptophyta</taxon>
        <taxon>Embryophyta</taxon>
        <taxon>Tracheophyta</taxon>
        <taxon>Spermatophyta</taxon>
        <taxon>Magnoliopsida</taxon>
        <taxon>eudicotyledons</taxon>
        <taxon>Gunneridae</taxon>
        <taxon>Pentapetalae</taxon>
        <taxon>asterids</taxon>
        <taxon>lamiids</taxon>
        <taxon>Solanales</taxon>
        <taxon>Convolvulaceae</taxon>
        <taxon>Cuscuteae</taxon>
        <taxon>Cuscuta</taxon>
        <taxon>Cuscuta subgen. Cuscuta</taxon>
    </lineage>
</organism>
<protein>
    <recommendedName>
        <fullName evidence="4">DUF4283 domain-containing protein</fullName>
    </recommendedName>
</protein>
<dbReference type="EMBL" id="CAMAPE010000010">
    <property type="protein sequence ID" value="CAH9075821.1"/>
    <property type="molecule type" value="Genomic_DNA"/>
</dbReference>
<feature type="compositionally biased region" description="Polar residues" evidence="1">
    <location>
        <begin position="269"/>
        <end position="286"/>
    </location>
</feature>
<evidence type="ECO:0000313" key="3">
    <source>
        <dbReference type="Proteomes" id="UP001152484"/>
    </source>
</evidence>
<comment type="caution">
    <text evidence="2">The sequence shown here is derived from an EMBL/GenBank/DDBJ whole genome shotgun (WGS) entry which is preliminary data.</text>
</comment>
<dbReference type="Proteomes" id="UP001152484">
    <property type="component" value="Unassembled WGS sequence"/>
</dbReference>
<dbReference type="PANTHER" id="PTHR31286:SF180">
    <property type="entry name" value="OS10G0362600 PROTEIN"/>
    <property type="match status" value="1"/>
</dbReference>
<evidence type="ECO:0000256" key="1">
    <source>
        <dbReference type="SAM" id="MobiDB-lite"/>
    </source>
</evidence>
<dbReference type="OrthoDB" id="1304206at2759"/>
<evidence type="ECO:0000313" key="2">
    <source>
        <dbReference type="EMBL" id="CAH9075821.1"/>
    </source>
</evidence>
<proteinExistence type="predicted"/>